<evidence type="ECO:0000313" key="1">
    <source>
        <dbReference type="EMBL" id="CAD9355212.1"/>
    </source>
</evidence>
<organism evidence="1">
    <name type="scientific">Trieres chinensis</name>
    <name type="common">Marine centric diatom</name>
    <name type="synonym">Odontella sinensis</name>
    <dbReference type="NCBI Taxonomy" id="1514140"/>
    <lineage>
        <taxon>Eukaryota</taxon>
        <taxon>Sar</taxon>
        <taxon>Stramenopiles</taxon>
        <taxon>Ochrophyta</taxon>
        <taxon>Bacillariophyta</taxon>
        <taxon>Mediophyceae</taxon>
        <taxon>Biddulphiophycidae</taxon>
        <taxon>Eupodiscales</taxon>
        <taxon>Parodontellaceae</taxon>
        <taxon>Trieres</taxon>
    </lineage>
</organism>
<name>A0A7S2ESU6_TRICV</name>
<dbReference type="AlphaFoldDB" id="A0A7S2ESU6"/>
<protein>
    <submittedName>
        <fullName evidence="1">Uncharacterized protein</fullName>
    </submittedName>
</protein>
<gene>
    <name evidence="1" type="ORF">OSIN01602_LOCUS17837</name>
</gene>
<accession>A0A7S2ESU6</accession>
<dbReference type="EMBL" id="HBGO01031043">
    <property type="protein sequence ID" value="CAD9355212.1"/>
    <property type="molecule type" value="Transcribed_RNA"/>
</dbReference>
<sequence length="159" mass="18223">MKPATAQRRSIFPTKKNAPSRKIVQENIVILLNDCTAFSSDHKRPLRMSVATPTSFRKSIKFNPHVKVTEFERVSNKDEVWYSNTEMKMFKNESHLQLQQKSCIFSGLSGVLRAWVQSISQPQQSIISSNQKTAMALRDIIPKHLTFPSRMVTQSMDLI</sequence>
<reference evidence="1" key="1">
    <citation type="submission" date="2021-01" db="EMBL/GenBank/DDBJ databases">
        <authorList>
            <person name="Corre E."/>
            <person name="Pelletier E."/>
            <person name="Niang G."/>
            <person name="Scheremetjew M."/>
            <person name="Finn R."/>
            <person name="Kale V."/>
            <person name="Holt S."/>
            <person name="Cochrane G."/>
            <person name="Meng A."/>
            <person name="Brown T."/>
            <person name="Cohen L."/>
        </authorList>
    </citation>
    <scope>NUCLEOTIDE SEQUENCE</scope>
    <source>
        <strain evidence="1">Grunow 1884</strain>
    </source>
</reference>
<proteinExistence type="predicted"/>